<dbReference type="OrthoDB" id="9802426at2"/>
<dbReference type="InterPro" id="IPR016032">
    <property type="entry name" value="Sig_transdc_resp-reg_C-effctor"/>
</dbReference>
<keyword evidence="2" id="KW-0902">Two-component regulatory system</keyword>
<dbReference type="PANTHER" id="PTHR48111">
    <property type="entry name" value="REGULATOR OF RPOS"/>
    <property type="match status" value="1"/>
</dbReference>
<dbReference type="PROSITE" id="PS50110">
    <property type="entry name" value="RESPONSE_REGULATORY"/>
    <property type="match status" value="1"/>
</dbReference>
<dbReference type="InterPro" id="IPR039420">
    <property type="entry name" value="WalR-like"/>
</dbReference>
<sequence>MLDVVLVDDDDLYREVLSADLTDRGFSVSCFAEGPSLLHALSNGLEAKLGLLDWALPAMLGLELLRALKDRGIGLPIVFLTGQALPERELQALDRGAIDFVDKTRGTDVLAHRLQLIIKSQRERASIGATQAQVESYGELALHRGTERALWRGQDVGLTVSEYKVLTLLASDGAPQTYRAIYDIVHFAGFIAGAGEHDTTNVRAFMKRIRQKFVAVDPAFSAIKNVRLVGYRWLAP</sequence>
<dbReference type="GO" id="GO:0006355">
    <property type="term" value="P:regulation of DNA-templated transcription"/>
    <property type="evidence" value="ECO:0007669"/>
    <property type="project" value="InterPro"/>
</dbReference>
<organism evidence="8 9">
    <name type="scientific">Reyranella soli</name>
    <dbReference type="NCBI Taxonomy" id="1230389"/>
    <lineage>
        <taxon>Bacteria</taxon>
        <taxon>Pseudomonadati</taxon>
        <taxon>Pseudomonadota</taxon>
        <taxon>Alphaproteobacteria</taxon>
        <taxon>Hyphomicrobiales</taxon>
        <taxon>Reyranellaceae</taxon>
        <taxon>Reyranella</taxon>
    </lineage>
</organism>
<evidence type="ECO:0000256" key="1">
    <source>
        <dbReference type="ARBA" id="ARBA00022553"/>
    </source>
</evidence>
<dbReference type="SMART" id="SM00862">
    <property type="entry name" value="Trans_reg_C"/>
    <property type="match status" value="1"/>
</dbReference>
<dbReference type="GO" id="GO:0005829">
    <property type="term" value="C:cytosol"/>
    <property type="evidence" value="ECO:0007669"/>
    <property type="project" value="TreeGrafter"/>
</dbReference>
<dbReference type="InterPro" id="IPR036388">
    <property type="entry name" value="WH-like_DNA-bd_sf"/>
</dbReference>
<dbReference type="GO" id="GO:0032993">
    <property type="term" value="C:protein-DNA complex"/>
    <property type="evidence" value="ECO:0007669"/>
    <property type="project" value="TreeGrafter"/>
</dbReference>
<reference evidence="8 9" key="1">
    <citation type="submission" date="2019-07" db="EMBL/GenBank/DDBJ databases">
        <title>Whole genome shotgun sequence of Reyranella soli NBRC 108950.</title>
        <authorList>
            <person name="Hosoyama A."/>
            <person name="Uohara A."/>
            <person name="Ohji S."/>
            <person name="Ichikawa N."/>
        </authorList>
    </citation>
    <scope>NUCLEOTIDE SEQUENCE [LARGE SCALE GENOMIC DNA]</scope>
    <source>
        <strain evidence="8 9">NBRC 108950</strain>
    </source>
</reference>
<dbReference type="InterPro" id="IPR001867">
    <property type="entry name" value="OmpR/PhoB-type_DNA-bd"/>
</dbReference>
<evidence type="ECO:0000313" key="9">
    <source>
        <dbReference type="Proteomes" id="UP000321058"/>
    </source>
</evidence>
<dbReference type="SUPFAM" id="SSF52172">
    <property type="entry name" value="CheY-like"/>
    <property type="match status" value="1"/>
</dbReference>
<dbReference type="GO" id="GO:0000976">
    <property type="term" value="F:transcription cis-regulatory region binding"/>
    <property type="evidence" value="ECO:0007669"/>
    <property type="project" value="TreeGrafter"/>
</dbReference>
<evidence type="ECO:0000259" key="7">
    <source>
        <dbReference type="PROSITE" id="PS50110"/>
    </source>
</evidence>
<dbReference type="Proteomes" id="UP000321058">
    <property type="component" value="Unassembled WGS sequence"/>
</dbReference>
<protein>
    <submittedName>
        <fullName evidence="8">DNA-binding response regulator</fullName>
    </submittedName>
</protein>
<dbReference type="SUPFAM" id="SSF46894">
    <property type="entry name" value="C-terminal effector domain of the bipartite response regulators"/>
    <property type="match status" value="1"/>
</dbReference>
<dbReference type="PANTHER" id="PTHR48111:SF1">
    <property type="entry name" value="TWO-COMPONENT RESPONSE REGULATOR ORR33"/>
    <property type="match status" value="1"/>
</dbReference>
<feature type="domain" description="Response regulatory" evidence="7">
    <location>
        <begin position="3"/>
        <end position="118"/>
    </location>
</feature>
<comment type="caution">
    <text evidence="8">The sequence shown here is derived from an EMBL/GenBank/DDBJ whole genome shotgun (WGS) entry which is preliminary data.</text>
</comment>
<dbReference type="Pfam" id="PF00072">
    <property type="entry name" value="Response_reg"/>
    <property type="match status" value="1"/>
</dbReference>
<evidence type="ECO:0000256" key="2">
    <source>
        <dbReference type="ARBA" id="ARBA00023012"/>
    </source>
</evidence>
<keyword evidence="4 8" id="KW-0238">DNA-binding</keyword>
<evidence type="ECO:0000256" key="4">
    <source>
        <dbReference type="ARBA" id="ARBA00023125"/>
    </source>
</evidence>
<dbReference type="InterPro" id="IPR011006">
    <property type="entry name" value="CheY-like_superfamily"/>
</dbReference>
<proteinExistence type="predicted"/>
<accession>A0A512NR30</accession>
<dbReference type="RefSeq" id="WP_147156704.1">
    <property type="nucleotide sequence ID" value="NZ_BKAJ01000220.1"/>
</dbReference>
<keyword evidence="5" id="KW-0804">Transcription</keyword>
<evidence type="ECO:0000313" key="8">
    <source>
        <dbReference type="EMBL" id="GEP61408.1"/>
    </source>
</evidence>
<dbReference type="InterPro" id="IPR001789">
    <property type="entry name" value="Sig_transdc_resp-reg_receiver"/>
</dbReference>
<gene>
    <name evidence="8" type="ORF">RSO01_85740</name>
</gene>
<evidence type="ECO:0000256" key="3">
    <source>
        <dbReference type="ARBA" id="ARBA00023015"/>
    </source>
</evidence>
<evidence type="ECO:0000256" key="5">
    <source>
        <dbReference type="ARBA" id="ARBA00023163"/>
    </source>
</evidence>
<dbReference type="Gene3D" id="1.10.10.10">
    <property type="entry name" value="Winged helix-like DNA-binding domain superfamily/Winged helix DNA-binding domain"/>
    <property type="match status" value="1"/>
</dbReference>
<dbReference type="GO" id="GO:0000156">
    <property type="term" value="F:phosphorelay response regulator activity"/>
    <property type="evidence" value="ECO:0007669"/>
    <property type="project" value="TreeGrafter"/>
</dbReference>
<dbReference type="AlphaFoldDB" id="A0A512NR30"/>
<dbReference type="SMART" id="SM00448">
    <property type="entry name" value="REC"/>
    <property type="match status" value="1"/>
</dbReference>
<keyword evidence="3" id="KW-0805">Transcription regulation</keyword>
<keyword evidence="9" id="KW-1185">Reference proteome</keyword>
<keyword evidence="1 6" id="KW-0597">Phosphoprotein</keyword>
<name>A0A512NR30_9HYPH</name>
<dbReference type="EMBL" id="BKAJ01000220">
    <property type="protein sequence ID" value="GEP61408.1"/>
    <property type="molecule type" value="Genomic_DNA"/>
</dbReference>
<feature type="modified residue" description="4-aspartylphosphate" evidence="6">
    <location>
        <position position="53"/>
    </location>
</feature>
<dbReference type="Gene3D" id="3.40.50.2300">
    <property type="match status" value="1"/>
</dbReference>
<evidence type="ECO:0000256" key="6">
    <source>
        <dbReference type="PROSITE-ProRule" id="PRU00169"/>
    </source>
</evidence>